<accession>F0W836</accession>
<dbReference type="InterPro" id="IPR021827">
    <property type="entry name" value="Nup186/Nup192/Nup205"/>
</dbReference>
<comment type="similarity">
    <text evidence="2">Belongs to the NUP186/NUP192/NUP205 family.</text>
</comment>
<dbReference type="PANTHER" id="PTHR31344">
    <property type="entry name" value="NUCLEAR PORE COMPLEX PROTEIN NUP205"/>
    <property type="match status" value="1"/>
</dbReference>
<organism evidence="5">
    <name type="scientific">Albugo laibachii Nc14</name>
    <dbReference type="NCBI Taxonomy" id="890382"/>
    <lineage>
        <taxon>Eukaryota</taxon>
        <taxon>Sar</taxon>
        <taxon>Stramenopiles</taxon>
        <taxon>Oomycota</taxon>
        <taxon>Peronosporomycetes</taxon>
        <taxon>Albuginales</taxon>
        <taxon>Albuginaceae</taxon>
        <taxon>Albugo</taxon>
    </lineage>
</organism>
<name>F0W836_9STRA</name>
<evidence type="ECO:0000256" key="1">
    <source>
        <dbReference type="ARBA" id="ARBA00004123"/>
    </source>
</evidence>
<protein>
    <submittedName>
        <fullName evidence="5">Uncharacterized protein AlNc14C33G3013</fullName>
    </submittedName>
</protein>
<evidence type="ECO:0000256" key="2">
    <source>
        <dbReference type="ARBA" id="ARBA00005892"/>
    </source>
</evidence>
<dbReference type="EMBL" id="FR824078">
    <property type="protein sequence ID" value="CCA17319.1"/>
    <property type="molecule type" value="Genomic_DNA"/>
</dbReference>
<dbReference type="Pfam" id="PF11894">
    <property type="entry name" value="Nup192"/>
    <property type="match status" value="2"/>
</dbReference>
<dbReference type="HOGENOM" id="CLU_233057_0_0_1"/>
<proteinExistence type="inferred from homology"/>
<dbReference type="GO" id="GO:0005643">
    <property type="term" value="C:nuclear pore"/>
    <property type="evidence" value="ECO:0007669"/>
    <property type="project" value="InterPro"/>
</dbReference>
<dbReference type="PANTHER" id="PTHR31344:SF0">
    <property type="entry name" value="NUCLEAR PORE COMPLEX PROTEIN NUP205"/>
    <property type="match status" value="1"/>
</dbReference>
<keyword evidence="3" id="KW-0813">Transport</keyword>
<evidence type="ECO:0000256" key="4">
    <source>
        <dbReference type="ARBA" id="ARBA00023242"/>
    </source>
</evidence>
<reference evidence="5" key="2">
    <citation type="submission" date="2011-02" db="EMBL/GenBank/DDBJ databases">
        <authorList>
            <person name="MacLean D."/>
        </authorList>
    </citation>
    <scope>NUCLEOTIDE SEQUENCE</scope>
</reference>
<evidence type="ECO:0000313" key="5">
    <source>
        <dbReference type="EMBL" id="CCA17319.1"/>
    </source>
</evidence>
<comment type="subcellular location">
    <subcellularLocation>
        <location evidence="1">Nucleus</location>
    </subcellularLocation>
</comment>
<keyword evidence="4" id="KW-0539">Nucleus</keyword>
<gene>
    <name evidence="5" type="primary">AlNc14C33G3013</name>
    <name evidence="5" type="ORF">ALNC14_034620</name>
</gene>
<reference evidence="5" key="1">
    <citation type="journal article" date="2011" name="PLoS Biol.">
        <title>Gene gain and loss during evolution of obligate parasitism in the white rust pathogen of Arabidopsis thaliana.</title>
        <authorList>
            <person name="Kemen E."/>
            <person name="Gardiner A."/>
            <person name="Schultz-Larsen T."/>
            <person name="Kemen A.C."/>
            <person name="Balmuth A.L."/>
            <person name="Robert-Seilaniantz A."/>
            <person name="Bailey K."/>
            <person name="Holub E."/>
            <person name="Studholme D.J."/>
            <person name="Maclean D."/>
            <person name="Jones J.D."/>
        </authorList>
    </citation>
    <scope>NUCLEOTIDE SEQUENCE</scope>
</reference>
<sequence length="2036" mass="230223">MNLMENTTSGNTLESQNCSHEVLQFPVLPYLCYRQCFRKLDAHLKLNMNAQESMEYLNQLRQLKLNFLDPFQCFNEEVKAAVDLKQIKVGKRTIELSPAIQIEITKWKEEFGLDLKVCVHYWIIASDAETREWVEKLDRLENGSISNSVALAARYFFLSEMEYKLAFIKELLRGGIYFQQSTKKHEGLNLYVSELVRDGLGSSLIRSFQNVLPSLIKKSTIAESMSIWQPLVADSIVFYSISYHISVKEIKEIVIAARSMCSSLKTGLPKLSPHLVNLNSVEQLLQAAPVGCVSLVTSVEQIGNLLNTIIKLYVAFLHAVISKKDMKRDVQSGKAERSDFCSHNDTTQRLECIVELQDMISVQNWEHEGFQSLFLLGWAALSAIAARNDNVLYNKSEQIQSVTKDALKHKVFSFITDILKHYCTNNKSDPDFYQAFQNGFELVFERYCSMLMVDVLDEMYGDNDVESSNWKGDRLDHIITCAVTLCGRNTQFASQFWSEDDTGSENGTESCHGLVIVSRDAASSNPAFLTTYLQLVAAAASGCNCAKSAFHHIKGNPKALNWDQFFMVMKKYYRLLTLSDTPSLTSAFNLNYSSASVDTAKSFSRSIRPSELEALETIQLVLQCVIRDPQLALIFYLNHEWSPVPTLASLLQCRIPSSLKGAIMKSLSIFARVPEIAPVVWRQIDTLQVLRTKAEARDFGTHDINYELEHFESMNRAYPATRGFIALLYELFGNSTLWAAGSEPDPETLSTIEQYFRYLLEAVFSKFHIRKYDNDEERWVLASGSLLIFRKILREGTRKNMEKDQLLSVLGTRLLQEILSSSTILDRIFFVLLGDGGIDNLEYASNDSQMYHAFKYCRNFVAKQAEKQLGPLNQFDLDVYNDMSKIDQFTAIVSGSFGSVRECCVQYALEILILVLENDESFIQNHQLQYKSAGSRMEPLHMSFKRRCSEFIGILRYVQYSKSTYIAELSAVVLKYVSTKVAGPDMMNMLMDSGCCDDIVLGYMDCLQNVYEHSDTFDDVNINEESGALQVSKKQYDGDTIFLPYEIAQARKTSHTLPCTALDLLLENVQRAAPNIAHLFLGFTKQGQKSANQLDTPGLDHLLVLLSDQSVTTYYPQFTERCHRLLYHLINQTYSNQKTLDMIEDLRCDYFTKQIESNPKISEQACGSSPAARISILNSRAWFLKTLAVYIHAKSMDGKLKGREAQRLVHLLVTQQTGADMILFQLRDHLMLSFQVPELPQDNNVIEVAQQTSVAEDSGFYQWTRIDMKSFSKRLQMLAPRSDTIDMSSKRHRSSHFPGFNASRNLGESFKFVQHHLQWASEWNVYSELIAAETHALECWRELLEVLLVDYFVPDENSESINRGYQAMSGGLSSPHAQRDLIHCVLQILLQNLSTQTVQNAHIFPSTANAILACSAQLQVFSALDDITEEKEQELQTLLKMVFRAICSSEVLNKDTRIAQNARITLYATISNITSLLPSSDSSQNISGNYISLLGMSRSSTLINWENATTQVILFACRDAREAESSLGVILSLTALEAILQYNEAHVKCLCEHGVLLQLIDLFGIRSNAENTSLVSEKEWSSRQIETSSVKTIHGAFISLFTRVCGSRSGAIALVEGGLMPVLETLQSLPRHRPRVPRMLVASHQQTFNIAQQKFGLSWVPVLRLICAICTTLSENRILAAQLLRFILTRWKLFGSGIKLQSSDIVSVYTLWELAYLTFIFRYVVQFPDLCYSTSTSAIKWDKISSRLASILVLFGKSAHPSSLIPGSEDEYGDVSLTDFSEKQGRVEHWLRAIGPITKADESSSTTFRSDPSVIENELAGLDEKLKTRIHAFTQLSVFDEEKLYASLMISCNAAAFCSKYTILMSNQKNKVEENLRPISNLASTNESMLSVTAPSTSISSSLYPLWPDSPSLVDFSTCISEVLERWEEMKQVLDALDGRKSSFGSNRSIGEMKQLQNVAAYVCDANLLVLEQFLLIYTFHIPRYMADGGTKRLKCQIRQLLQSLRHLETRPLIHSMCRKLRDLLVMDTQVDVDMK</sequence>
<evidence type="ECO:0000256" key="3">
    <source>
        <dbReference type="ARBA" id="ARBA00022448"/>
    </source>
</evidence>